<gene>
    <name evidence="2" type="ORF">METZ01_LOCUS2406</name>
</gene>
<feature type="domain" description="Enoyl reductase (ER)" evidence="1">
    <location>
        <begin position="1"/>
        <end position="304"/>
    </location>
</feature>
<dbReference type="Gene3D" id="3.40.50.720">
    <property type="entry name" value="NAD(P)-binding Rossmann-like Domain"/>
    <property type="match status" value="1"/>
</dbReference>
<evidence type="ECO:0000313" key="2">
    <source>
        <dbReference type="EMBL" id="SUZ49552.1"/>
    </source>
</evidence>
<dbReference type="EMBL" id="UINC01000122">
    <property type="protein sequence ID" value="SUZ49552.1"/>
    <property type="molecule type" value="Genomic_DNA"/>
</dbReference>
<dbReference type="SMART" id="SM00829">
    <property type="entry name" value="PKS_ER"/>
    <property type="match status" value="1"/>
</dbReference>
<accession>A0A381N4N1</accession>
<protein>
    <recommendedName>
        <fullName evidence="1">Enoyl reductase (ER) domain-containing protein</fullName>
    </recommendedName>
</protein>
<dbReference type="InterPro" id="IPR013154">
    <property type="entry name" value="ADH-like_N"/>
</dbReference>
<sequence length="310" mass="33211">MNIDDLTEGDVVIKVMYSTINYKDALAATGKGKILKKYPLVGGIDLSGTVVSSSSDLVKEGSFVAVNSCGLSETRDGGYAEYARIPAEAVIQLPQGISPLEAMQIGTAGYAAALAIYRMEQNGQNPKNGPIIVTGATGGVGSIAIDMLSNLGYEVVALTSKTEQKSYLMDIGARRVISHQEIEYGNRPLEKSQWAGAIDNLGGDTLAWLTRTMNYDGNIASIGLASHFSLNTTVMPFILRGNNLLGINAVDTSLLLKKEIWNRIGAHMKPQHLDKIATKSIDFKELPSAFDAFMNGQVVGRTVVEINPNV</sequence>
<name>A0A381N4N1_9ZZZZ</name>
<dbReference type="SUPFAM" id="SSF51735">
    <property type="entry name" value="NAD(P)-binding Rossmann-fold domains"/>
    <property type="match status" value="1"/>
</dbReference>
<dbReference type="CDD" id="cd05280">
    <property type="entry name" value="MDR_yhdh_yhfp"/>
    <property type="match status" value="1"/>
</dbReference>
<dbReference type="SUPFAM" id="SSF50129">
    <property type="entry name" value="GroES-like"/>
    <property type="match status" value="1"/>
</dbReference>
<dbReference type="InterPro" id="IPR036291">
    <property type="entry name" value="NAD(P)-bd_dom_sf"/>
</dbReference>
<dbReference type="InterPro" id="IPR011032">
    <property type="entry name" value="GroES-like_sf"/>
</dbReference>
<dbReference type="PANTHER" id="PTHR43677">
    <property type="entry name" value="SHORT-CHAIN DEHYDROGENASE/REDUCTASE"/>
    <property type="match status" value="1"/>
</dbReference>
<dbReference type="InterPro" id="IPR013149">
    <property type="entry name" value="ADH-like_C"/>
</dbReference>
<dbReference type="InterPro" id="IPR051397">
    <property type="entry name" value="Zn-ADH-like_protein"/>
</dbReference>
<dbReference type="GO" id="GO:0043957">
    <property type="term" value="F:acryloyl-CoA reductase (NADPH) activity"/>
    <property type="evidence" value="ECO:0007669"/>
    <property type="project" value="TreeGrafter"/>
</dbReference>
<dbReference type="AlphaFoldDB" id="A0A381N4N1"/>
<dbReference type="InterPro" id="IPR020843">
    <property type="entry name" value="ER"/>
</dbReference>
<dbReference type="NCBIfam" id="TIGR02823">
    <property type="entry name" value="oxido_YhdH"/>
    <property type="match status" value="1"/>
</dbReference>
<organism evidence="2">
    <name type="scientific">marine metagenome</name>
    <dbReference type="NCBI Taxonomy" id="408172"/>
    <lineage>
        <taxon>unclassified sequences</taxon>
        <taxon>metagenomes</taxon>
        <taxon>ecological metagenomes</taxon>
    </lineage>
</organism>
<dbReference type="Gene3D" id="3.90.180.10">
    <property type="entry name" value="Medium-chain alcohol dehydrogenases, catalytic domain"/>
    <property type="match status" value="1"/>
</dbReference>
<evidence type="ECO:0000259" key="1">
    <source>
        <dbReference type="SMART" id="SM00829"/>
    </source>
</evidence>
<dbReference type="InterPro" id="IPR014188">
    <property type="entry name" value="Acrylyl-CoA_reductase_AcuI"/>
</dbReference>
<reference evidence="2" key="1">
    <citation type="submission" date="2018-05" db="EMBL/GenBank/DDBJ databases">
        <authorList>
            <person name="Lanie J.A."/>
            <person name="Ng W.-L."/>
            <person name="Kazmierczak K.M."/>
            <person name="Andrzejewski T.M."/>
            <person name="Davidsen T.M."/>
            <person name="Wayne K.J."/>
            <person name="Tettelin H."/>
            <person name="Glass J.I."/>
            <person name="Rusch D."/>
            <person name="Podicherti R."/>
            <person name="Tsui H.-C.T."/>
            <person name="Winkler M.E."/>
        </authorList>
    </citation>
    <scope>NUCLEOTIDE SEQUENCE</scope>
</reference>
<proteinExistence type="predicted"/>
<dbReference type="PANTHER" id="PTHR43677:SF1">
    <property type="entry name" value="ACRYLYL-COA REDUCTASE ACUI-RELATED"/>
    <property type="match status" value="1"/>
</dbReference>
<dbReference type="Pfam" id="PF08240">
    <property type="entry name" value="ADH_N"/>
    <property type="match status" value="1"/>
</dbReference>
<dbReference type="Pfam" id="PF00107">
    <property type="entry name" value="ADH_zinc_N"/>
    <property type="match status" value="1"/>
</dbReference>